<name>A0A5F1YZ06_9LEPT</name>
<dbReference type="RefSeq" id="WP_135591232.1">
    <property type="nucleotide sequence ID" value="NZ_RQEZ01000002.1"/>
</dbReference>
<dbReference type="EMBL" id="RQFA01000026">
    <property type="protein sequence ID" value="TGK36059.1"/>
    <property type="molecule type" value="Genomic_DNA"/>
</dbReference>
<dbReference type="SUPFAM" id="SSF55136">
    <property type="entry name" value="Probable bacterial effector-binding domain"/>
    <property type="match status" value="1"/>
</dbReference>
<dbReference type="OrthoDB" id="9801008at2"/>
<dbReference type="Gene3D" id="3.20.80.10">
    <property type="entry name" value="Regulatory factor, effector binding domain"/>
    <property type="match status" value="1"/>
</dbReference>
<dbReference type="AlphaFoldDB" id="A0A5F1YZ06"/>
<dbReference type="Proteomes" id="UP000298277">
    <property type="component" value="Unassembled WGS sequence"/>
</dbReference>
<evidence type="ECO:0000313" key="3">
    <source>
        <dbReference type="Proteomes" id="UP000298277"/>
    </source>
</evidence>
<dbReference type="PANTHER" id="PTHR36444:SF2">
    <property type="entry name" value="TRANSCRIPTIONAL REGULATOR PROTEIN YOBU-RELATED"/>
    <property type="match status" value="1"/>
</dbReference>
<proteinExistence type="predicted"/>
<dbReference type="InterPro" id="IPR010499">
    <property type="entry name" value="AraC_E-bd"/>
</dbReference>
<dbReference type="InterPro" id="IPR053182">
    <property type="entry name" value="YobU-like_regulator"/>
</dbReference>
<dbReference type="InterPro" id="IPR011256">
    <property type="entry name" value="Reg_factor_effector_dom_sf"/>
</dbReference>
<gene>
    <name evidence="2" type="ORF">EHQ17_05645</name>
</gene>
<reference evidence="2" key="1">
    <citation type="journal article" date="2019" name="PLoS Negl. Trop. Dis.">
        <title>Revisiting the worldwide diversity of Leptospira species in the environment.</title>
        <authorList>
            <person name="Vincent A.T."/>
            <person name="Schiettekatte O."/>
            <person name="Bourhy P."/>
            <person name="Veyrier F.J."/>
            <person name="Picardeau M."/>
        </authorList>
    </citation>
    <scope>NUCLEOTIDE SEQUENCE [LARGE SCALE GENOMIC DNA]</scope>
    <source>
        <strain evidence="2">201800299</strain>
    </source>
</reference>
<dbReference type="PANTHER" id="PTHR36444">
    <property type="entry name" value="TRANSCRIPTIONAL REGULATOR PROTEIN YOBU-RELATED"/>
    <property type="match status" value="1"/>
</dbReference>
<dbReference type="Pfam" id="PF14526">
    <property type="entry name" value="Cass2"/>
    <property type="match status" value="1"/>
</dbReference>
<comment type="caution">
    <text evidence="2">The sequence shown here is derived from an EMBL/GenBank/DDBJ whole genome shotgun (WGS) entry which is preliminary data.</text>
</comment>
<keyword evidence="3" id="KW-1185">Reference proteome</keyword>
<organism evidence="2 3">
    <name type="scientific">Leptospira gomenensis</name>
    <dbReference type="NCBI Taxonomy" id="2484974"/>
    <lineage>
        <taxon>Bacteria</taxon>
        <taxon>Pseudomonadati</taxon>
        <taxon>Spirochaetota</taxon>
        <taxon>Spirochaetia</taxon>
        <taxon>Leptospirales</taxon>
        <taxon>Leptospiraceae</taxon>
        <taxon>Leptospira</taxon>
    </lineage>
</organism>
<feature type="domain" description="AraC effector-binding" evidence="1">
    <location>
        <begin position="1"/>
        <end position="159"/>
    </location>
</feature>
<evidence type="ECO:0000313" key="2">
    <source>
        <dbReference type="EMBL" id="TGK36059.1"/>
    </source>
</evidence>
<protein>
    <submittedName>
        <fullName evidence="2">AraC family transcriptional regulator</fullName>
    </submittedName>
</protein>
<dbReference type="InterPro" id="IPR029441">
    <property type="entry name" value="Cass2"/>
</dbReference>
<accession>A0A5F1YZ06</accession>
<sequence length="159" mass="17961">MEREIVSKTETAVVGISIVTKNEDEISGRGKIGTLWRRFYEEGILERIPGKKNPVHVLAVYTDYESDETGAYRLLIGAEVESPENVPDGLEIRYIPKGEYTKITSERGPIEKAAVGVWTEIWGDAELKQKRKFAADFELYDQRAADPQDAQLDVFIGIR</sequence>
<dbReference type="SMART" id="SM00871">
    <property type="entry name" value="AraC_E_bind"/>
    <property type="match status" value="1"/>
</dbReference>
<evidence type="ECO:0000259" key="1">
    <source>
        <dbReference type="SMART" id="SM00871"/>
    </source>
</evidence>